<organism evidence="2 5">
    <name type="scientific">Janibacter indicus</name>
    <dbReference type="NCBI Taxonomy" id="857417"/>
    <lineage>
        <taxon>Bacteria</taxon>
        <taxon>Bacillati</taxon>
        <taxon>Actinomycetota</taxon>
        <taxon>Actinomycetes</taxon>
        <taxon>Micrococcales</taxon>
        <taxon>Intrasporangiaceae</taxon>
        <taxon>Janibacter</taxon>
    </lineage>
</organism>
<reference evidence="3 7" key="3">
    <citation type="submission" date="2020-10" db="EMBL/GenBank/DDBJ databases">
        <title>Janibacter indicus TT2 genome sequence.</title>
        <authorList>
            <person name="Lee K."/>
            <person name="Ganzorig M."/>
        </authorList>
    </citation>
    <scope>NUCLEOTIDE SEQUENCE [LARGE SCALE GENOMIC DNA]</scope>
    <source>
        <strain evidence="3 7">TT2</strain>
    </source>
</reference>
<reference evidence="2 5" key="1">
    <citation type="submission" date="2015-11" db="EMBL/GenBank/DDBJ databases">
        <authorList>
            <person name="Zhang Y."/>
            <person name="Guo Z."/>
        </authorList>
    </citation>
    <scope>NUCLEOTIDE SEQUENCE [LARGE SCALE GENOMIC DNA]</scope>
    <source>
        <strain evidence="2 5">YFY001</strain>
    </source>
</reference>
<dbReference type="EMBL" id="FWXN01000009">
    <property type="protein sequence ID" value="SMC77628.1"/>
    <property type="molecule type" value="Genomic_DNA"/>
</dbReference>
<dbReference type="InterPro" id="IPR037523">
    <property type="entry name" value="VOC_core"/>
</dbReference>
<keyword evidence="5" id="KW-1185">Reference proteome</keyword>
<evidence type="ECO:0000313" key="7">
    <source>
        <dbReference type="Proteomes" id="UP000593998"/>
    </source>
</evidence>
<evidence type="ECO:0000313" key="5">
    <source>
        <dbReference type="Proteomes" id="UP000182938"/>
    </source>
</evidence>
<proteinExistence type="predicted"/>
<dbReference type="EMBL" id="CP062789">
    <property type="protein sequence ID" value="QOK21504.1"/>
    <property type="molecule type" value="Genomic_DNA"/>
</dbReference>
<dbReference type="Proteomes" id="UP000182938">
    <property type="component" value="Chromosome"/>
</dbReference>
<evidence type="ECO:0000313" key="2">
    <source>
        <dbReference type="EMBL" id="APH01594.1"/>
    </source>
</evidence>
<dbReference type="SUPFAM" id="SSF54593">
    <property type="entry name" value="Glyoxalase/Bleomycin resistance protein/Dihydroxybiphenyl dioxygenase"/>
    <property type="match status" value="1"/>
</dbReference>
<accession>A0A1L3MH70</accession>
<name>A0A1L3MH70_9MICO</name>
<evidence type="ECO:0000313" key="3">
    <source>
        <dbReference type="EMBL" id="QOK21504.1"/>
    </source>
</evidence>
<dbReference type="Proteomes" id="UP000593998">
    <property type="component" value="Chromosome"/>
</dbReference>
<accession>A0A1W2BYQ3</accession>
<evidence type="ECO:0000313" key="4">
    <source>
        <dbReference type="EMBL" id="SMC77628.1"/>
    </source>
</evidence>
<dbReference type="KEGG" id="jte:ASJ30_08645"/>
<feature type="domain" description="VOC" evidence="1">
    <location>
        <begin position="2"/>
        <end position="127"/>
    </location>
</feature>
<sequence length="127" mass="14469">MRVIVTGLHVTDTHRAYDFYTEVLGFRDVLVVPDKELYILGPSTGWEQGCQINLEPIPDELTRRYCEHQLREGLTALMLGVPDAETEYRRLKELGGLVFREELTKDAIGLHFQIEDTVGNILSIHTA</sequence>
<protein>
    <submittedName>
        <fullName evidence="3">VOC family protein</fullName>
    </submittedName>
</protein>
<dbReference type="EMBL" id="CP013290">
    <property type="protein sequence ID" value="APH01594.1"/>
    <property type="molecule type" value="Genomic_DNA"/>
</dbReference>
<evidence type="ECO:0000259" key="1">
    <source>
        <dbReference type="PROSITE" id="PS51819"/>
    </source>
</evidence>
<gene>
    <name evidence="2" type="ORF">ASJ30_08645</name>
    <name evidence="3" type="ORF">IGS73_10015</name>
    <name evidence="4" type="ORF">SAMN06296429_109124</name>
</gene>
<dbReference type="Gene3D" id="3.10.180.10">
    <property type="entry name" value="2,3-Dihydroxybiphenyl 1,2-Dioxygenase, domain 1"/>
    <property type="match status" value="1"/>
</dbReference>
<dbReference type="Proteomes" id="UP000192634">
    <property type="component" value="Unassembled WGS sequence"/>
</dbReference>
<dbReference type="Pfam" id="PF00903">
    <property type="entry name" value="Glyoxalase"/>
    <property type="match status" value="1"/>
</dbReference>
<dbReference type="OrthoDB" id="197463at2"/>
<dbReference type="AlphaFoldDB" id="A0A1L3MH70"/>
<evidence type="ECO:0000313" key="6">
    <source>
        <dbReference type="Proteomes" id="UP000192634"/>
    </source>
</evidence>
<dbReference type="PROSITE" id="PS51819">
    <property type="entry name" value="VOC"/>
    <property type="match status" value="1"/>
</dbReference>
<dbReference type="InterPro" id="IPR004360">
    <property type="entry name" value="Glyas_Fos-R_dOase_dom"/>
</dbReference>
<dbReference type="RefSeq" id="WP_072624746.1">
    <property type="nucleotide sequence ID" value="NZ_CBDRLL010000012.1"/>
</dbReference>
<dbReference type="InterPro" id="IPR029068">
    <property type="entry name" value="Glyas_Bleomycin-R_OHBP_Dase"/>
</dbReference>
<reference evidence="4 6" key="2">
    <citation type="submission" date="2017-04" db="EMBL/GenBank/DDBJ databases">
        <authorList>
            <person name="Afonso C.L."/>
            <person name="Miller P.J."/>
            <person name="Scott M.A."/>
            <person name="Spackman E."/>
            <person name="Goraichik I."/>
            <person name="Dimitrov K.M."/>
            <person name="Suarez D.L."/>
            <person name="Swayne D.E."/>
        </authorList>
    </citation>
    <scope>NUCLEOTIDE SEQUENCE [LARGE SCALE GENOMIC DNA]</scope>
    <source>
        <strain evidence="4 6">CGMCC 1.12511</strain>
    </source>
</reference>